<dbReference type="EC" id="2.7.13.3" evidence="2"/>
<keyword evidence="4 7" id="KW-0418">Kinase</keyword>
<dbReference type="InterPro" id="IPR005467">
    <property type="entry name" value="His_kinase_dom"/>
</dbReference>
<dbReference type="Proteomes" id="UP000578077">
    <property type="component" value="Unassembled WGS sequence"/>
</dbReference>
<keyword evidence="3" id="KW-0808">Transferase</keyword>
<evidence type="ECO:0000256" key="1">
    <source>
        <dbReference type="ARBA" id="ARBA00000085"/>
    </source>
</evidence>
<dbReference type="InterPro" id="IPR003594">
    <property type="entry name" value="HATPase_dom"/>
</dbReference>
<dbReference type="InterPro" id="IPR036890">
    <property type="entry name" value="HATPase_C_sf"/>
</dbReference>
<name>A0A841E1F8_9ACTN</name>
<evidence type="ECO:0000256" key="4">
    <source>
        <dbReference type="ARBA" id="ARBA00022777"/>
    </source>
</evidence>
<dbReference type="SMART" id="SM00387">
    <property type="entry name" value="HATPase_c"/>
    <property type="match status" value="1"/>
</dbReference>
<evidence type="ECO:0000256" key="5">
    <source>
        <dbReference type="ARBA" id="ARBA00039401"/>
    </source>
</evidence>
<feature type="domain" description="Histidine kinase" evidence="6">
    <location>
        <begin position="1"/>
        <end position="185"/>
    </location>
</feature>
<dbReference type="RefSeq" id="WP_184633302.1">
    <property type="nucleotide sequence ID" value="NZ_BAABKT010000003.1"/>
</dbReference>
<organism evidence="7 8">
    <name type="scientific">Streptomonospora salina</name>
    <dbReference type="NCBI Taxonomy" id="104205"/>
    <lineage>
        <taxon>Bacteria</taxon>
        <taxon>Bacillati</taxon>
        <taxon>Actinomycetota</taxon>
        <taxon>Actinomycetes</taxon>
        <taxon>Streptosporangiales</taxon>
        <taxon>Nocardiopsidaceae</taxon>
        <taxon>Streptomonospora</taxon>
    </lineage>
</organism>
<dbReference type="SUPFAM" id="SSF55874">
    <property type="entry name" value="ATPase domain of HSP90 chaperone/DNA topoisomerase II/histidine kinase"/>
    <property type="match status" value="1"/>
</dbReference>
<evidence type="ECO:0000256" key="2">
    <source>
        <dbReference type="ARBA" id="ARBA00012438"/>
    </source>
</evidence>
<proteinExistence type="predicted"/>
<dbReference type="PANTHER" id="PTHR42878">
    <property type="entry name" value="TWO-COMPONENT HISTIDINE KINASE"/>
    <property type="match status" value="1"/>
</dbReference>
<evidence type="ECO:0000313" key="8">
    <source>
        <dbReference type="Proteomes" id="UP000578077"/>
    </source>
</evidence>
<dbReference type="PANTHER" id="PTHR42878:SF14">
    <property type="entry name" value="OSMOLARITY TWO-COMPONENT SYSTEM PROTEIN SSK1"/>
    <property type="match status" value="1"/>
</dbReference>
<dbReference type="AlphaFoldDB" id="A0A841E1F8"/>
<dbReference type="InterPro" id="IPR050351">
    <property type="entry name" value="BphY/WalK/GraS-like"/>
</dbReference>
<evidence type="ECO:0000259" key="6">
    <source>
        <dbReference type="PROSITE" id="PS50109"/>
    </source>
</evidence>
<gene>
    <name evidence="7" type="ORF">HNR25_000716</name>
</gene>
<evidence type="ECO:0000313" key="7">
    <source>
        <dbReference type="EMBL" id="MBB5996965.1"/>
    </source>
</evidence>
<dbReference type="GO" id="GO:0000156">
    <property type="term" value="F:phosphorelay response regulator activity"/>
    <property type="evidence" value="ECO:0007669"/>
    <property type="project" value="TreeGrafter"/>
</dbReference>
<dbReference type="Pfam" id="PF02518">
    <property type="entry name" value="HATPase_c"/>
    <property type="match status" value="1"/>
</dbReference>
<keyword evidence="8" id="KW-1185">Reference proteome</keyword>
<dbReference type="Gene3D" id="3.30.565.10">
    <property type="entry name" value="Histidine kinase-like ATPase, C-terminal domain"/>
    <property type="match status" value="1"/>
</dbReference>
<protein>
    <recommendedName>
        <fullName evidence="5">Sensor-like histidine kinase SenX3</fullName>
        <ecNumber evidence="2">2.7.13.3</ecNumber>
    </recommendedName>
</protein>
<comment type="catalytic activity">
    <reaction evidence="1">
        <text>ATP + protein L-histidine = ADP + protein N-phospho-L-histidine.</text>
        <dbReference type="EC" id="2.7.13.3"/>
    </reaction>
</comment>
<sequence length="185" mass="19030">MDRLTETNQRSFALVDALLHLAEADGPAEHGPVDLAAIAHTAVAEQAAEAARSGVVVESLLEPARTAGNATLLAQVASNLVQNAVRHNPDEAGRVWVATGRGAAADRCVLRVENTGADHDGETVQRLREPFLRGAGRVSAGRTGPAGHGLGLALVDRIVLSHAGELGITSRSGSGLSVYATLPGE</sequence>
<comment type="caution">
    <text evidence="7">The sequence shown here is derived from an EMBL/GenBank/DDBJ whole genome shotgun (WGS) entry which is preliminary data.</text>
</comment>
<dbReference type="GO" id="GO:0007234">
    <property type="term" value="P:osmosensory signaling via phosphorelay pathway"/>
    <property type="evidence" value="ECO:0007669"/>
    <property type="project" value="TreeGrafter"/>
</dbReference>
<evidence type="ECO:0000256" key="3">
    <source>
        <dbReference type="ARBA" id="ARBA00022679"/>
    </source>
</evidence>
<dbReference type="GO" id="GO:0004673">
    <property type="term" value="F:protein histidine kinase activity"/>
    <property type="evidence" value="ECO:0007669"/>
    <property type="project" value="UniProtKB-EC"/>
</dbReference>
<dbReference type="PROSITE" id="PS50109">
    <property type="entry name" value="HIS_KIN"/>
    <property type="match status" value="1"/>
</dbReference>
<dbReference type="EMBL" id="JACHLY010000001">
    <property type="protein sequence ID" value="MBB5996965.1"/>
    <property type="molecule type" value="Genomic_DNA"/>
</dbReference>
<dbReference type="GO" id="GO:0030295">
    <property type="term" value="F:protein kinase activator activity"/>
    <property type="evidence" value="ECO:0007669"/>
    <property type="project" value="TreeGrafter"/>
</dbReference>
<accession>A0A841E1F8</accession>
<reference evidence="7 8" key="1">
    <citation type="submission" date="2020-08" db="EMBL/GenBank/DDBJ databases">
        <title>Sequencing the genomes of 1000 actinobacteria strains.</title>
        <authorList>
            <person name="Klenk H.-P."/>
        </authorList>
    </citation>
    <scope>NUCLEOTIDE SEQUENCE [LARGE SCALE GENOMIC DNA]</scope>
    <source>
        <strain evidence="7 8">DSM 44593</strain>
    </source>
</reference>